<evidence type="ECO:0000313" key="2">
    <source>
        <dbReference type="EMBL" id="PUU79520.1"/>
    </source>
</evidence>
<accession>A0A2T6ZVK0</accession>
<dbReference type="Proteomes" id="UP000244722">
    <property type="component" value="Unassembled WGS sequence"/>
</dbReference>
<sequence>MPPQPRDPSKEPKRNLCPYTPREKDSTRVISNERASPGPPTTVSYRSPPAPREPDQIPQS</sequence>
<gene>
    <name evidence="2" type="ORF">B9Z19DRAFT_1081469</name>
</gene>
<comment type="caution">
    <text evidence="2">The sequence shown here is derived from an EMBL/GenBank/DDBJ whole genome shotgun (WGS) entry which is preliminary data.</text>
</comment>
<dbReference type="AlphaFoldDB" id="A0A2T6ZVK0"/>
<protein>
    <submittedName>
        <fullName evidence="2">Uncharacterized protein</fullName>
    </submittedName>
</protein>
<evidence type="ECO:0000313" key="3">
    <source>
        <dbReference type="Proteomes" id="UP000244722"/>
    </source>
</evidence>
<name>A0A2T6ZVK0_TUBBO</name>
<reference evidence="2 3" key="1">
    <citation type="submission" date="2017-04" db="EMBL/GenBank/DDBJ databases">
        <title>Draft genome sequence of Tuber borchii Vittad., a whitish edible truffle.</title>
        <authorList>
            <consortium name="DOE Joint Genome Institute"/>
            <person name="Murat C."/>
            <person name="Kuo A."/>
            <person name="Barry K.W."/>
            <person name="Clum A."/>
            <person name="Dockter R.B."/>
            <person name="Fauchery L."/>
            <person name="Iotti M."/>
            <person name="Kohler A."/>
            <person name="Labutti K."/>
            <person name="Lindquist E.A."/>
            <person name="Lipzen A."/>
            <person name="Ohm R.A."/>
            <person name="Wang M."/>
            <person name="Grigoriev I.V."/>
            <person name="Zambonelli A."/>
            <person name="Martin F.M."/>
        </authorList>
    </citation>
    <scope>NUCLEOTIDE SEQUENCE [LARGE SCALE GENOMIC DNA]</scope>
    <source>
        <strain evidence="2 3">Tbo3840</strain>
    </source>
</reference>
<dbReference type="EMBL" id="NESQ01000089">
    <property type="protein sequence ID" value="PUU79520.1"/>
    <property type="molecule type" value="Genomic_DNA"/>
</dbReference>
<feature type="region of interest" description="Disordered" evidence="1">
    <location>
        <begin position="1"/>
        <end position="60"/>
    </location>
</feature>
<evidence type="ECO:0000256" key="1">
    <source>
        <dbReference type="SAM" id="MobiDB-lite"/>
    </source>
</evidence>
<organism evidence="2 3">
    <name type="scientific">Tuber borchii</name>
    <name type="common">White truffle</name>
    <dbReference type="NCBI Taxonomy" id="42251"/>
    <lineage>
        <taxon>Eukaryota</taxon>
        <taxon>Fungi</taxon>
        <taxon>Dikarya</taxon>
        <taxon>Ascomycota</taxon>
        <taxon>Pezizomycotina</taxon>
        <taxon>Pezizomycetes</taxon>
        <taxon>Pezizales</taxon>
        <taxon>Tuberaceae</taxon>
        <taxon>Tuber</taxon>
    </lineage>
</organism>
<proteinExistence type="predicted"/>
<keyword evidence="3" id="KW-1185">Reference proteome</keyword>